<keyword evidence="4" id="KW-1185">Reference proteome</keyword>
<accession>A0ABX1ZYW5</accession>
<gene>
    <name evidence="3" type="ORF">HDG69_000054</name>
</gene>
<dbReference type="InterPro" id="IPR050267">
    <property type="entry name" value="Anti-sigma-factor_SerPK"/>
</dbReference>
<dbReference type="Gene3D" id="3.30.565.10">
    <property type="entry name" value="Histidine kinase-like ATPase, C-terminal domain"/>
    <property type="match status" value="1"/>
</dbReference>
<organism evidence="3 4">
    <name type="scientific">Isoptericola halotolerans</name>
    <dbReference type="NCBI Taxonomy" id="300560"/>
    <lineage>
        <taxon>Bacteria</taxon>
        <taxon>Bacillati</taxon>
        <taxon>Actinomycetota</taxon>
        <taxon>Actinomycetes</taxon>
        <taxon>Micrococcales</taxon>
        <taxon>Promicromonosporaceae</taxon>
        <taxon>Isoptericola</taxon>
    </lineage>
</organism>
<keyword evidence="1" id="KW-0418">Kinase</keyword>
<dbReference type="RefSeq" id="WP_171781792.1">
    <property type="nucleotide sequence ID" value="NZ_BAAAML010000002.1"/>
</dbReference>
<evidence type="ECO:0000256" key="1">
    <source>
        <dbReference type="ARBA" id="ARBA00022527"/>
    </source>
</evidence>
<dbReference type="Pfam" id="PF13581">
    <property type="entry name" value="HATPase_c_2"/>
    <property type="match status" value="1"/>
</dbReference>
<dbReference type="SUPFAM" id="SSF55874">
    <property type="entry name" value="ATPase domain of HSP90 chaperone/DNA topoisomerase II/histidine kinase"/>
    <property type="match status" value="1"/>
</dbReference>
<keyword evidence="1" id="KW-0723">Serine/threonine-protein kinase</keyword>
<protein>
    <submittedName>
        <fullName evidence="3">Anti-sigma regulatory factor (Ser/Thr protein kinase)</fullName>
    </submittedName>
</protein>
<sequence>MRSWPLLEVDELAVLRDDLGSVMPGRPGARLEDVPESVILVASELATNALSYAGGPAIVRLSARDGEYLLEVVDRAPDRVPERVADRPTGQGGFGLLLAARLADEVGWCRTENAKHVWARFTVSSGVHTRDQAGLAV</sequence>
<evidence type="ECO:0000313" key="3">
    <source>
        <dbReference type="EMBL" id="NOV95501.1"/>
    </source>
</evidence>
<dbReference type="PANTHER" id="PTHR35526">
    <property type="entry name" value="ANTI-SIGMA-F FACTOR RSBW-RELATED"/>
    <property type="match status" value="1"/>
</dbReference>
<name>A0ABX1ZYW5_9MICO</name>
<proteinExistence type="predicted"/>
<keyword evidence="1" id="KW-0808">Transferase</keyword>
<dbReference type="CDD" id="cd16936">
    <property type="entry name" value="HATPase_RsbW-like"/>
    <property type="match status" value="1"/>
</dbReference>
<dbReference type="PANTHER" id="PTHR35526:SF3">
    <property type="entry name" value="ANTI-SIGMA-F FACTOR RSBW"/>
    <property type="match status" value="1"/>
</dbReference>
<dbReference type="Proteomes" id="UP000757540">
    <property type="component" value="Unassembled WGS sequence"/>
</dbReference>
<dbReference type="InterPro" id="IPR036890">
    <property type="entry name" value="HATPase_C_sf"/>
</dbReference>
<dbReference type="InterPro" id="IPR003594">
    <property type="entry name" value="HATPase_dom"/>
</dbReference>
<reference evidence="3 4" key="1">
    <citation type="submission" date="2020-05" db="EMBL/GenBank/DDBJ databases">
        <title>Genomic Encyclopedia of Type Strains, Phase III (KMG-III): the genomes of soil and plant-associated and newly described type strains.</title>
        <authorList>
            <person name="Whitman W."/>
        </authorList>
    </citation>
    <scope>NUCLEOTIDE SEQUENCE [LARGE SCALE GENOMIC DNA]</scope>
    <source>
        <strain evidence="3 4">KCTC 19046</strain>
    </source>
</reference>
<comment type="caution">
    <text evidence="3">The sequence shown here is derived from an EMBL/GenBank/DDBJ whole genome shotgun (WGS) entry which is preliminary data.</text>
</comment>
<evidence type="ECO:0000313" key="4">
    <source>
        <dbReference type="Proteomes" id="UP000757540"/>
    </source>
</evidence>
<dbReference type="EMBL" id="JABEZU010000001">
    <property type="protein sequence ID" value="NOV95501.1"/>
    <property type="molecule type" value="Genomic_DNA"/>
</dbReference>
<feature type="domain" description="Histidine kinase/HSP90-like ATPase" evidence="2">
    <location>
        <begin position="36"/>
        <end position="120"/>
    </location>
</feature>
<evidence type="ECO:0000259" key="2">
    <source>
        <dbReference type="Pfam" id="PF13581"/>
    </source>
</evidence>